<dbReference type="Pfam" id="PF01154">
    <property type="entry name" value="HMG_CoA_synt_N"/>
    <property type="match status" value="1"/>
</dbReference>
<dbReference type="InterPro" id="IPR016039">
    <property type="entry name" value="Thiolase-like"/>
</dbReference>
<dbReference type="AlphaFoldDB" id="A0A9N9B542"/>
<evidence type="ECO:0000256" key="2">
    <source>
        <dbReference type="ARBA" id="ARBA00022679"/>
    </source>
</evidence>
<evidence type="ECO:0000259" key="7">
    <source>
        <dbReference type="Pfam" id="PF08540"/>
    </source>
</evidence>
<reference evidence="8" key="1">
    <citation type="submission" date="2021-06" db="EMBL/GenBank/DDBJ databases">
        <authorList>
            <person name="Kallberg Y."/>
            <person name="Tangrot J."/>
            <person name="Rosling A."/>
        </authorList>
    </citation>
    <scope>NUCLEOTIDE SEQUENCE</scope>
    <source>
        <strain evidence="8">IA702</strain>
    </source>
</reference>
<dbReference type="EC" id="2.3.3.10" evidence="5"/>
<feature type="domain" description="Hydroxymethylglutaryl-coenzyme A synthase C-terminal" evidence="7">
    <location>
        <begin position="237"/>
        <end position="428"/>
    </location>
</feature>
<comment type="similarity">
    <text evidence="1 5">Belongs to the thiolase-like superfamily. HMG-CoA synthase family.</text>
</comment>
<evidence type="ECO:0000256" key="4">
    <source>
        <dbReference type="PIRSR" id="PIRSR610122-2"/>
    </source>
</evidence>
<comment type="caution">
    <text evidence="8">The sequence shown here is derived from an EMBL/GenBank/DDBJ whole genome shotgun (WGS) entry which is preliminary data.</text>
</comment>
<feature type="binding site" evidence="4">
    <location>
        <position position="216"/>
    </location>
    <ligand>
        <name>CoA</name>
        <dbReference type="ChEBI" id="CHEBI:57287"/>
    </ligand>
</feature>
<evidence type="ECO:0000259" key="6">
    <source>
        <dbReference type="Pfam" id="PF01154"/>
    </source>
</evidence>
<dbReference type="Proteomes" id="UP000789572">
    <property type="component" value="Unassembled WGS sequence"/>
</dbReference>
<dbReference type="GO" id="GO:0006084">
    <property type="term" value="P:acetyl-CoA metabolic process"/>
    <property type="evidence" value="ECO:0007669"/>
    <property type="project" value="InterPro"/>
</dbReference>
<dbReference type="InterPro" id="IPR013528">
    <property type="entry name" value="HMG_CoA_synth_N"/>
</dbReference>
<dbReference type="InterPro" id="IPR000590">
    <property type="entry name" value="HMG_CoA_synt_AS"/>
</dbReference>
<accession>A0A9N9B542</accession>
<feature type="active site" description="Acyl-thioester intermediate" evidence="3">
    <location>
        <position position="124"/>
    </location>
</feature>
<comment type="catalytic activity">
    <reaction evidence="5">
        <text>acetoacetyl-CoA + acetyl-CoA + H2O = (3S)-3-hydroxy-3-methylglutaryl-CoA + CoA + H(+)</text>
        <dbReference type="Rhea" id="RHEA:10188"/>
        <dbReference type="ChEBI" id="CHEBI:15377"/>
        <dbReference type="ChEBI" id="CHEBI:15378"/>
        <dbReference type="ChEBI" id="CHEBI:43074"/>
        <dbReference type="ChEBI" id="CHEBI:57286"/>
        <dbReference type="ChEBI" id="CHEBI:57287"/>
        <dbReference type="ChEBI" id="CHEBI:57288"/>
        <dbReference type="EC" id="2.3.3.10"/>
    </reaction>
</comment>
<keyword evidence="9" id="KW-1185">Reference proteome</keyword>
<feature type="binding site" evidence="4">
    <location>
        <position position="242"/>
    </location>
    <ligand>
        <name>CoA</name>
        <dbReference type="ChEBI" id="CHEBI:57287"/>
    </ligand>
</feature>
<gene>
    <name evidence="8" type="ORF">POCULU_LOCUS5240</name>
</gene>
<dbReference type="EMBL" id="CAJVPJ010000772">
    <property type="protein sequence ID" value="CAG8555472.1"/>
    <property type="molecule type" value="Genomic_DNA"/>
</dbReference>
<dbReference type="NCBIfam" id="TIGR01833">
    <property type="entry name" value="HMG-CoA-S_euk"/>
    <property type="match status" value="1"/>
</dbReference>
<dbReference type="SUPFAM" id="SSF53901">
    <property type="entry name" value="Thiolase-like"/>
    <property type="match status" value="2"/>
</dbReference>
<dbReference type="Gene3D" id="3.40.47.10">
    <property type="match status" value="1"/>
</dbReference>
<evidence type="ECO:0000256" key="3">
    <source>
        <dbReference type="PIRSR" id="PIRSR610122-1"/>
    </source>
</evidence>
<dbReference type="Pfam" id="PF08540">
    <property type="entry name" value="HMG_CoA_synt_C"/>
    <property type="match status" value="1"/>
</dbReference>
<dbReference type="InterPro" id="IPR010122">
    <property type="entry name" value="HMG_CoA_synthase_euk"/>
</dbReference>
<comment type="function">
    <text evidence="5">Catalyzes the condensation of acetyl-CoA with acetoacetyl-CoA to form HMG-CoA.</text>
</comment>
<dbReference type="GO" id="GO:0010142">
    <property type="term" value="P:farnesyl diphosphate biosynthetic process, mevalonate pathway"/>
    <property type="evidence" value="ECO:0007669"/>
    <property type="project" value="InterPro"/>
</dbReference>
<dbReference type="OrthoDB" id="1269963at2759"/>
<dbReference type="PANTHER" id="PTHR43323:SF2">
    <property type="entry name" value="HYDROXYMETHYLGLUTARYL-COA SYNTHASE"/>
    <property type="match status" value="1"/>
</dbReference>
<organism evidence="8 9">
    <name type="scientific">Paraglomus occultum</name>
    <dbReference type="NCBI Taxonomy" id="144539"/>
    <lineage>
        <taxon>Eukaryota</taxon>
        <taxon>Fungi</taxon>
        <taxon>Fungi incertae sedis</taxon>
        <taxon>Mucoromycota</taxon>
        <taxon>Glomeromycotina</taxon>
        <taxon>Glomeromycetes</taxon>
        <taxon>Paraglomerales</taxon>
        <taxon>Paraglomeraceae</taxon>
        <taxon>Paraglomus</taxon>
    </lineage>
</organism>
<proteinExistence type="inferred from homology"/>
<sequence>MAKSYPENVGIVAIEIYFPKRYVDQAEYEQFNGVSAGRYTVGLGTKKMGYCDDREDVNSIALTSKTTITIMDLMNLKYVQLPATHAYILPAQFDKSKSVKTVLMTLFADSGNTDVEGIDTMNACYGGTNALFNAVNWIESSSWDGRYALVVAGDIAVYASGPARPTGGAGCVAMLVGKDAPIVFESGLRASHMEHVYDFYKPDSKSEYPTVDGHLSNTCYLRALDKCYTRYLERLEAKALQKSFARLFYNDFRRNPDNPDYSSLKNFTYEESLTSKDLEKSLLALSKADFLKKVSPSLDVSSQVGNMYCASLYGCLVSLVSNIPSDDLLNKRIGMFSYGSGLASTFFSVRITSSVTNIANNLNLHSRLQSRIQLPPAKFEEIMSLREGSYGNNGFVPVGDGSAISDVLFEGTYYLANVDDKWRREYKRL</sequence>
<evidence type="ECO:0000256" key="5">
    <source>
        <dbReference type="RuleBase" id="RU364071"/>
    </source>
</evidence>
<feature type="domain" description="Hydroxymethylglutaryl-coenzyme A synthase N-terminal" evidence="6">
    <location>
        <begin position="5"/>
        <end position="181"/>
    </location>
</feature>
<dbReference type="InterPro" id="IPR013746">
    <property type="entry name" value="HMG_CoA_synt_C_dom"/>
</dbReference>
<protein>
    <recommendedName>
        <fullName evidence="5">Hydroxymethylglutaryl-CoA synthase</fullName>
        <shortName evidence="5">HMG-CoA synthase</shortName>
        <ecNumber evidence="5">2.3.3.10</ecNumber>
    </recommendedName>
    <alternativeName>
        <fullName evidence="5">3-hydroxy-3-methylglutaryl coenzyme A synthase</fullName>
    </alternativeName>
</protein>
<evidence type="ECO:0000313" key="9">
    <source>
        <dbReference type="Proteomes" id="UP000789572"/>
    </source>
</evidence>
<evidence type="ECO:0000256" key="1">
    <source>
        <dbReference type="ARBA" id="ARBA00007061"/>
    </source>
</evidence>
<dbReference type="GO" id="GO:0004421">
    <property type="term" value="F:hydroxymethylglutaryl-CoA synthase activity"/>
    <property type="evidence" value="ECO:0007669"/>
    <property type="project" value="UniProtKB-EC"/>
</dbReference>
<dbReference type="PROSITE" id="PS01226">
    <property type="entry name" value="HMG_COA_SYNTHASE"/>
    <property type="match status" value="1"/>
</dbReference>
<name>A0A9N9B542_9GLOM</name>
<keyword evidence="2 5" id="KW-0808">Transferase</keyword>
<dbReference type="PANTHER" id="PTHR43323">
    <property type="entry name" value="3-HYDROXY-3-METHYLGLUTARYL COENZYME A SYNTHASE"/>
    <property type="match status" value="1"/>
</dbReference>
<evidence type="ECO:0000313" key="8">
    <source>
        <dbReference type="EMBL" id="CAG8555472.1"/>
    </source>
</evidence>
<dbReference type="CDD" id="cd00827">
    <property type="entry name" value="init_cond_enzymes"/>
    <property type="match status" value="1"/>
</dbReference>